<dbReference type="Proteomes" id="UP000231382">
    <property type="component" value="Unassembled WGS sequence"/>
</dbReference>
<gene>
    <name evidence="2" type="ORF">COT78_02210</name>
</gene>
<feature type="transmembrane region" description="Helical" evidence="1">
    <location>
        <begin position="12"/>
        <end position="28"/>
    </location>
</feature>
<feature type="transmembrane region" description="Helical" evidence="1">
    <location>
        <begin position="112"/>
        <end position="134"/>
    </location>
</feature>
<accession>A0A2H0W6H3</accession>
<feature type="transmembrane region" description="Helical" evidence="1">
    <location>
        <begin position="140"/>
        <end position="159"/>
    </location>
</feature>
<keyword evidence="1" id="KW-0472">Membrane</keyword>
<organism evidence="2 3">
    <name type="scientific">Candidatus Berkelbacteria bacterium CG10_big_fil_rev_8_21_14_0_10_43_13</name>
    <dbReference type="NCBI Taxonomy" id="1974514"/>
    <lineage>
        <taxon>Bacteria</taxon>
        <taxon>Candidatus Berkelbacteria</taxon>
    </lineage>
</organism>
<evidence type="ECO:0000313" key="3">
    <source>
        <dbReference type="Proteomes" id="UP000231382"/>
    </source>
</evidence>
<keyword evidence="1" id="KW-1133">Transmembrane helix</keyword>
<proteinExistence type="predicted"/>
<name>A0A2H0W6H3_9BACT</name>
<protein>
    <submittedName>
        <fullName evidence="2">Uncharacterized protein</fullName>
    </submittedName>
</protein>
<feature type="transmembrane region" description="Helical" evidence="1">
    <location>
        <begin position="58"/>
        <end position="76"/>
    </location>
</feature>
<feature type="transmembrane region" description="Helical" evidence="1">
    <location>
        <begin position="34"/>
        <end position="51"/>
    </location>
</feature>
<sequence>MAFLRNHVLRKIILTVILVWGCLSYYLANSQNQIAVALIIFISILGLISIIKETSAIFTLILLSFISAYAFYTFFLQFDLPLWLLMVSIMIVFGYLFTYTEQKIGILSNKRLIYLVLFSLVILEVFLVLSYFLINPISQSLVIATISYLFIGFCYSVLAKHEDSNFTTYLIVASLVTIAIFLTSGWSPLAS</sequence>
<feature type="transmembrane region" description="Helical" evidence="1">
    <location>
        <begin position="82"/>
        <end position="100"/>
    </location>
</feature>
<dbReference type="AlphaFoldDB" id="A0A2H0W6H3"/>
<comment type="caution">
    <text evidence="2">The sequence shown here is derived from an EMBL/GenBank/DDBJ whole genome shotgun (WGS) entry which is preliminary data.</text>
</comment>
<evidence type="ECO:0000256" key="1">
    <source>
        <dbReference type="SAM" id="Phobius"/>
    </source>
</evidence>
<feature type="transmembrane region" description="Helical" evidence="1">
    <location>
        <begin position="166"/>
        <end position="186"/>
    </location>
</feature>
<dbReference type="EMBL" id="PEZW01000016">
    <property type="protein sequence ID" value="PIS07670.1"/>
    <property type="molecule type" value="Genomic_DNA"/>
</dbReference>
<keyword evidence="1" id="KW-0812">Transmembrane</keyword>
<evidence type="ECO:0000313" key="2">
    <source>
        <dbReference type="EMBL" id="PIS07670.1"/>
    </source>
</evidence>
<reference evidence="3" key="1">
    <citation type="submission" date="2017-09" db="EMBL/GenBank/DDBJ databases">
        <title>Depth-based differentiation of microbial function through sediment-hosted aquifers and enrichment of novel symbionts in the deep terrestrial subsurface.</title>
        <authorList>
            <person name="Probst A.J."/>
            <person name="Ladd B."/>
            <person name="Jarett J.K."/>
            <person name="Geller-Mcgrath D.E."/>
            <person name="Sieber C.M.K."/>
            <person name="Emerson J.B."/>
            <person name="Anantharaman K."/>
            <person name="Thomas B.C."/>
            <person name="Malmstrom R."/>
            <person name="Stieglmeier M."/>
            <person name="Klingl A."/>
            <person name="Woyke T."/>
            <person name="Ryan C.M."/>
            <person name="Banfield J.F."/>
        </authorList>
    </citation>
    <scope>NUCLEOTIDE SEQUENCE [LARGE SCALE GENOMIC DNA]</scope>
</reference>